<dbReference type="PANTHER" id="PTHR22754:SF32">
    <property type="entry name" value="DISCO-INTERACTING PROTEIN 2"/>
    <property type="match status" value="1"/>
</dbReference>
<evidence type="ECO:0000256" key="1">
    <source>
        <dbReference type="ARBA" id="ARBA00006432"/>
    </source>
</evidence>
<dbReference type="EMBL" id="JAECZA010000289">
    <property type="protein sequence ID" value="MBH8577608.1"/>
    <property type="molecule type" value="Genomic_DNA"/>
</dbReference>
<dbReference type="GO" id="GO:0070566">
    <property type="term" value="F:adenylyltransferase activity"/>
    <property type="evidence" value="ECO:0007669"/>
    <property type="project" value="TreeGrafter"/>
</dbReference>
<dbReference type="AlphaFoldDB" id="A0A8J7ID85"/>
<protein>
    <submittedName>
        <fullName evidence="3">AMP-binding protein</fullName>
    </submittedName>
</protein>
<dbReference type="Proteomes" id="UP000662314">
    <property type="component" value="Unassembled WGS sequence"/>
</dbReference>
<accession>A0A8J7ID85</accession>
<evidence type="ECO:0000313" key="4">
    <source>
        <dbReference type="Proteomes" id="UP000662314"/>
    </source>
</evidence>
<organism evidence="3 4">
    <name type="scientific">Dendronalium phyllosphericum CENA369</name>
    <dbReference type="NCBI Taxonomy" id="1725256"/>
    <lineage>
        <taxon>Bacteria</taxon>
        <taxon>Bacillati</taxon>
        <taxon>Cyanobacteriota</taxon>
        <taxon>Cyanophyceae</taxon>
        <taxon>Nostocales</taxon>
        <taxon>Nostocaceae</taxon>
        <taxon>Dendronalium</taxon>
        <taxon>Dendronalium phyllosphericum</taxon>
    </lineage>
</organism>
<comment type="caution">
    <text evidence="3">The sequence shown here is derived from an EMBL/GenBank/DDBJ whole genome shotgun (WGS) entry which is preliminary data.</text>
</comment>
<feature type="domain" description="AMP-dependent synthetase/ligase" evidence="2">
    <location>
        <begin position="22"/>
        <end position="259"/>
    </location>
</feature>
<dbReference type="GO" id="GO:0006633">
    <property type="term" value="P:fatty acid biosynthetic process"/>
    <property type="evidence" value="ECO:0007669"/>
    <property type="project" value="TreeGrafter"/>
</dbReference>
<name>A0A8J7ID85_9NOST</name>
<dbReference type="InterPro" id="IPR042099">
    <property type="entry name" value="ANL_N_sf"/>
</dbReference>
<dbReference type="InterPro" id="IPR000873">
    <property type="entry name" value="AMP-dep_synth/lig_dom"/>
</dbReference>
<comment type="similarity">
    <text evidence="1">Belongs to the ATP-dependent AMP-binding enzyme family.</text>
</comment>
<dbReference type="Gene3D" id="3.40.50.12780">
    <property type="entry name" value="N-terminal domain of ligase-like"/>
    <property type="match status" value="1"/>
</dbReference>
<keyword evidence="4" id="KW-1185">Reference proteome</keyword>
<reference evidence="3 4" key="1">
    <citation type="journal article" date="2021" name="Int. J. Syst. Evol. Microbiol.">
        <title>Amazonocrinis nigriterrae gen. nov., sp. nov., Atlanticothrix silvestris gen. nov., sp. nov. and Dendronalium phyllosphericum gen. nov., sp. nov., nostocacean cyanobacteria from Brazilian environments.</title>
        <authorList>
            <person name="Alvarenga D.O."/>
            <person name="Andreote A.P.D."/>
            <person name="Branco L.H.Z."/>
            <person name="Delbaje E."/>
            <person name="Cruz R.B."/>
            <person name="Varani A.M."/>
            <person name="Fiore M.F."/>
        </authorList>
    </citation>
    <scope>NUCLEOTIDE SEQUENCE [LARGE SCALE GENOMIC DNA]</scope>
    <source>
        <strain evidence="3 4">CENA369</strain>
    </source>
</reference>
<dbReference type="InterPro" id="IPR020845">
    <property type="entry name" value="AMP-binding_CS"/>
</dbReference>
<dbReference type="PROSITE" id="PS00455">
    <property type="entry name" value="AMP_BINDING"/>
    <property type="match status" value="1"/>
</dbReference>
<dbReference type="PANTHER" id="PTHR22754">
    <property type="entry name" value="DISCO-INTERACTING PROTEIN 2 DIP2 -RELATED"/>
    <property type="match status" value="1"/>
</dbReference>
<dbReference type="Pfam" id="PF00501">
    <property type="entry name" value="AMP-binding"/>
    <property type="match status" value="1"/>
</dbReference>
<dbReference type="RefSeq" id="WP_214436293.1">
    <property type="nucleotide sequence ID" value="NZ_CAWPUQ010000225.1"/>
</dbReference>
<dbReference type="SUPFAM" id="SSF56801">
    <property type="entry name" value="Acetyl-CoA synthetase-like"/>
    <property type="match status" value="1"/>
</dbReference>
<gene>
    <name evidence="3" type="ORF">I8752_32525</name>
</gene>
<evidence type="ECO:0000313" key="3">
    <source>
        <dbReference type="EMBL" id="MBH8577608.1"/>
    </source>
</evidence>
<sequence length="266" mass="29803">MGNQPLELPIDFSSFVEILRFRASEQPKQNAYSFLLDGETEEANITYHELDCQARTIAARLQNCLVSGERAVLLYPPGLEYIAAFFGCLYAGVVAVPAYPPRLNRPMPRLEAIVADAQATVALTTTKILTQIEHQLQQTPNLKSMQWVTTDNLQSGLEKNWFQTQPRSDTLAFLQYTSGSTGTPKGVMVSHGNLLHNQQIIQQAMGHSSKTIFVGWLPLFHDMGLIGNMLQPLYLGIPCILMPPVAFLQRPLRWLQTINFPVQSNY</sequence>
<dbReference type="GO" id="GO:0005886">
    <property type="term" value="C:plasma membrane"/>
    <property type="evidence" value="ECO:0007669"/>
    <property type="project" value="TreeGrafter"/>
</dbReference>
<proteinExistence type="inferred from homology"/>
<evidence type="ECO:0000259" key="2">
    <source>
        <dbReference type="Pfam" id="PF00501"/>
    </source>
</evidence>